<evidence type="ECO:0000313" key="6">
    <source>
        <dbReference type="EMBL" id="NHO52419.1"/>
    </source>
</evidence>
<name>A0A967EI05_9PROT</name>
<comment type="caution">
    <text evidence="6">The sequence shown here is derived from an EMBL/GenBank/DDBJ whole genome shotgun (WGS) entry which is preliminary data.</text>
</comment>
<comment type="similarity">
    <text evidence="1">Belongs to the 'phage' integrase family.</text>
</comment>
<dbReference type="InterPro" id="IPR013762">
    <property type="entry name" value="Integrase-like_cat_sf"/>
</dbReference>
<reference evidence="6" key="1">
    <citation type="submission" date="2019-11" db="EMBL/GenBank/DDBJ databases">
        <title>Description of new Acetobacter species.</title>
        <authorList>
            <person name="Cleenwerck I."/>
            <person name="Sombolestani A.S."/>
        </authorList>
    </citation>
    <scope>NUCLEOTIDE SEQUENCE</scope>
    <source>
        <strain evidence="6">LMG 1626</strain>
    </source>
</reference>
<accession>A0A967EI05</accession>
<dbReference type="PANTHER" id="PTHR30349">
    <property type="entry name" value="PHAGE INTEGRASE-RELATED"/>
    <property type="match status" value="1"/>
</dbReference>
<keyword evidence="7" id="KW-1185">Reference proteome</keyword>
<dbReference type="InterPro" id="IPR011010">
    <property type="entry name" value="DNA_brk_join_enz"/>
</dbReference>
<evidence type="ECO:0000256" key="4">
    <source>
        <dbReference type="ARBA" id="ARBA00023172"/>
    </source>
</evidence>
<organism evidence="6 7">
    <name type="scientific">Acetobacter estunensis</name>
    <dbReference type="NCBI Taxonomy" id="104097"/>
    <lineage>
        <taxon>Bacteria</taxon>
        <taxon>Pseudomonadati</taxon>
        <taxon>Pseudomonadota</taxon>
        <taxon>Alphaproteobacteria</taxon>
        <taxon>Acetobacterales</taxon>
        <taxon>Acetobacteraceae</taxon>
        <taxon>Acetobacter</taxon>
    </lineage>
</organism>
<dbReference type="PROSITE" id="PS51898">
    <property type="entry name" value="TYR_RECOMBINASE"/>
    <property type="match status" value="1"/>
</dbReference>
<dbReference type="InterPro" id="IPR050090">
    <property type="entry name" value="Tyrosine_recombinase_XerCD"/>
</dbReference>
<evidence type="ECO:0000256" key="1">
    <source>
        <dbReference type="ARBA" id="ARBA00008857"/>
    </source>
</evidence>
<dbReference type="Proteomes" id="UP000597459">
    <property type="component" value="Unassembled WGS sequence"/>
</dbReference>
<dbReference type="InterPro" id="IPR002104">
    <property type="entry name" value="Integrase_catalytic"/>
</dbReference>
<keyword evidence="2" id="KW-0229">DNA integration</keyword>
<protein>
    <submittedName>
        <fullName evidence="6">Tyrosine-type recombinase/integrase</fullName>
    </submittedName>
</protein>
<dbReference type="SUPFAM" id="SSF56349">
    <property type="entry name" value="DNA breaking-rejoining enzymes"/>
    <property type="match status" value="1"/>
</dbReference>
<dbReference type="AlphaFoldDB" id="A0A967EI05"/>
<dbReference type="RefSeq" id="WP_166312560.1">
    <property type="nucleotide sequence ID" value="NZ_WOTH01000001.1"/>
</dbReference>
<dbReference type="GO" id="GO:0006310">
    <property type="term" value="P:DNA recombination"/>
    <property type="evidence" value="ECO:0007669"/>
    <property type="project" value="UniProtKB-KW"/>
</dbReference>
<feature type="domain" description="Tyr recombinase" evidence="5">
    <location>
        <begin position="61"/>
        <end position="262"/>
    </location>
</feature>
<keyword evidence="4" id="KW-0233">DNA recombination</keyword>
<dbReference type="GO" id="GO:0003677">
    <property type="term" value="F:DNA binding"/>
    <property type="evidence" value="ECO:0007669"/>
    <property type="project" value="UniProtKB-KW"/>
</dbReference>
<dbReference type="CDD" id="cd00397">
    <property type="entry name" value="DNA_BRE_C"/>
    <property type="match status" value="1"/>
</dbReference>
<dbReference type="EMBL" id="WOTH01000001">
    <property type="protein sequence ID" value="NHO52419.1"/>
    <property type="molecule type" value="Genomic_DNA"/>
</dbReference>
<dbReference type="PANTHER" id="PTHR30349:SF41">
    <property type="entry name" value="INTEGRASE_RECOMBINASE PROTEIN MJ0367-RELATED"/>
    <property type="match status" value="1"/>
</dbReference>
<dbReference type="Gene3D" id="1.10.443.10">
    <property type="entry name" value="Intergrase catalytic core"/>
    <property type="match status" value="1"/>
</dbReference>
<evidence type="ECO:0000259" key="5">
    <source>
        <dbReference type="PROSITE" id="PS51898"/>
    </source>
</evidence>
<keyword evidence="3" id="KW-0238">DNA-binding</keyword>
<evidence type="ECO:0000313" key="7">
    <source>
        <dbReference type="Proteomes" id="UP000597459"/>
    </source>
</evidence>
<evidence type="ECO:0000256" key="2">
    <source>
        <dbReference type="ARBA" id="ARBA00022908"/>
    </source>
</evidence>
<dbReference type="GO" id="GO:0015074">
    <property type="term" value="P:DNA integration"/>
    <property type="evidence" value="ECO:0007669"/>
    <property type="project" value="UniProtKB-KW"/>
</dbReference>
<sequence>MVNRLGRPVRRAIPQSAKVYPTSSTLEANHSATYLFLKWLHDNGHLRLIPTWDRPKPVSAARPSFTEAELSIYMQQAQADIIAPNLNQRERYDRVLIWAFSEFMVHSGLRPTEALRLKWKDVLDWDKDVLSDFKLLVHGKGKYRTAIPFPAASADLSTMWVLFETHFGHEPTRDDFVFCNTSRKKTEYTNVLMNRILEKTNLQTDYRGIRRTTYSFRHYYITKQLERGVDVYLIAKACGTSPEQIRKHYDHSSLDQYRDKLIPEAFRI</sequence>
<evidence type="ECO:0000256" key="3">
    <source>
        <dbReference type="ARBA" id="ARBA00023125"/>
    </source>
</evidence>
<gene>
    <name evidence="6" type="ORF">GOB87_00350</name>
</gene>
<proteinExistence type="inferred from homology"/>
<dbReference type="Pfam" id="PF00589">
    <property type="entry name" value="Phage_integrase"/>
    <property type="match status" value="1"/>
</dbReference>